<accession>A0ACC2UCS9</accession>
<organism evidence="1 2">
    <name type="scientific">Entomophthora muscae</name>
    <dbReference type="NCBI Taxonomy" id="34485"/>
    <lineage>
        <taxon>Eukaryota</taxon>
        <taxon>Fungi</taxon>
        <taxon>Fungi incertae sedis</taxon>
        <taxon>Zoopagomycota</taxon>
        <taxon>Entomophthoromycotina</taxon>
        <taxon>Entomophthoromycetes</taxon>
        <taxon>Entomophthorales</taxon>
        <taxon>Entomophthoraceae</taxon>
        <taxon>Entomophthora</taxon>
    </lineage>
</organism>
<evidence type="ECO:0000313" key="1">
    <source>
        <dbReference type="EMBL" id="KAJ9084599.1"/>
    </source>
</evidence>
<gene>
    <name evidence="1" type="ORF">DSO57_1022932</name>
</gene>
<reference evidence="1" key="1">
    <citation type="submission" date="2022-04" db="EMBL/GenBank/DDBJ databases">
        <title>Genome of the entomopathogenic fungus Entomophthora muscae.</title>
        <authorList>
            <person name="Elya C."/>
            <person name="Lovett B.R."/>
            <person name="Lee E."/>
            <person name="Macias A.M."/>
            <person name="Hajek A.E."/>
            <person name="De Bivort B.L."/>
            <person name="Kasson M.T."/>
            <person name="De Fine Licht H.H."/>
            <person name="Stajich J.E."/>
        </authorList>
    </citation>
    <scope>NUCLEOTIDE SEQUENCE</scope>
    <source>
        <strain evidence="1">Berkeley</strain>
    </source>
</reference>
<name>A0ACC2UCS9_9FUNG</name>
<dbReference type="Proteomes" id="UP001165960">
    <property type="component" value="Unassembled WGS sequence"/>
</dbReference>
<dbReference type="EMBL" id="QTSX02000827">
    <property type="protein sequence ID" value="KAJ9084599.1"/>
    <property type="molecule type" value="Genomic_DNA"/>
</dbReference>
<evidence type="ECO:0000313" key="2">
    <source>
        <dbReference type="Proteomes" id="UP001165960"/>
    </source>
</evidence>
<comment type="caution">
    <text evidence="1">The sequence shown here is derived from an EMBL/GenBank/DDBJ whole genome shotgun (WGS) entry which is preliminary data.</text>
</comment>
<keyword evidence="2" id="KW-1185">Reference proteome</keyword>
<proteinExistence type="predicted"/>
<sequence>MNHIETFLSNHGLSPDFQKHFKPEVSPVVLNMPKDECPDNAVTCDGKKYDGCCVPETGKLIFSQFWDKEQPINAFTIHGLWPKRCCKKDLATNNYRNSKIEEDDAKTAVYLDSNFGKQMETYWPTVGRNRWAYQWKKHGIMLSTVKSRCYSNDKEVDEMMRYFKVTLSLYTQYDIMQELSTHGINPGSEYTLSEFHAAIPKWSKGVSLYCKEGELTEIRFSLDGRPNHQFSLRENRPSPEEEADTNNKCKEKFYFPKKAEKKD</sequence>
<protein>
    <submittedName>
        <fullName evidence="1">Uncharacterized protein</fullName>
    </submittedName>
</protein>